<dbReference type="SMART" id="SM00563">
    <property type="entry name" value="PlsC"/>
    <property type="match status" value="1"/>
</dbReference>
<feature type="domain" description="Phospholipid/glycerol acyltransferase" evidence="1">
    <location>
        <begin position="79"/>
        <end position="201"/>
    </location>
</feature>
<evidence type="ECO:0000313" key="2">
    <source>
        <dbReference type="EMBL" id="HFB54420.1"/>
    </source>
</evidence>
<organism evidence="2">
    <name type="scientific">Hellea balneolensis</name>
    <dbReference type="NCBI Taxonomy" id="287478"/>
    <lineage>
        <taxon>Bacteria</taxon>
        <taxon>Pseudomonadati</taxon>
        <taxon>Pseudomonadota</taxon>
        <taxon>Alphaproteobacteria</taxon>
        <taxon>Maricaulales</taxon>
        <taxon>Robiginitomaculaceae</taxon>
        <taxon>Hellea</taxon>
    </lineage>
</organism>
<keyword evidence="2" id="KW-0012">Acyltransferase</keyword>
<dbReference type="Proteomes" id="UP000886042">
    <property type="component" value="Unassembled WGS sequence"/>
</dbReference>
<dbReference type="GO" id="GO:0016746">
    <property type="term" value="F:acyltransferase activity"/>
    <property type="evidence" value="ECO:0007669"/>
    <property type="project" value="UniProtKB-KW"/>
</dbReference>
<protein>
    <submittedName>
        <fullName evidence="2">Acyltransferase</fullName>
    </submittedName>
</protein>
<reference evidence="2" key="1">
    <citation type="journal article" date="2020" name="mSystems">
        <title>Genome- and Community-Level Interaction Insights into Carbon Utilization and Element Cycling Functions of Hydrothermarchaeota in Hydrothermal Sediment.</title>
        <authorList>
            <person name="Zhou Z."/>
            <person name="Liu Y."/>
            <person name="Xu W."/>
            <person name="Pan J."/>
            <person name="Luo Z.H."/>
            <person name="Li M."/>
        </authorList>
    </citation>
    <scope>NUCLEOTIDE SEQUENCE [LARGE SCALE GENOMIC DNA]</scope>
    <source>
        <strain evidence="2">HyVt-489</strain>
    </source>
</reference>
<dbReference type="AlphaFoldDB" id="A0A7C3CAC3"/>
<proteinExistence type="predicted"/>
<dbReference type="Pfam" id="PF01553">
    <property type="entry name" value="Acyltransferase"/>
    <property type="match status" value="1"/>
</dbReference>
<keyword evidence="2" id="KW-0808">Transferase</keyword>
<name>A0A7C3CAC3_9PROT</name>
<evidence type="ECO:0000259" key="1">
    <source>
        <dbReference type="SMART" id="SM00563"/>
    </source>
</evidence>
<sequence length="264" mass="29749">MHIIDELIEERAQKLRRHAWAWRLLRPALYKALGYKKAVIMADAVFPLSGREAFQILSDQMQIRSHIQGAEHIPTSGPVIIISNHPTGLADGVFVFDALQPVRSEHIFMANADALRVIPKCEDIIIPVEWVKEKRTPAKARATLLAFKKALQEDRAVVIFPSGVLAHLTWRGLTDKAWNTTAVSMAKKHNIPIVPLHIKSRNSVLYYVLSKLNNELRDITLFHELLNKSKSRPTLTFGPVIDPKTLPKNSGEATQVVREIVESL</sequence>
<dbReference type="EMBL" id="DRMN01000048">
    <property type="protein sequence ID" value="HFB54420.1"/>
    <property type="molecule type" value="Genomic_DNA"/>
</dbReference>
<gene>
    <name evidence="2" type="ORF">ENJ46_00730</name>
</gene>
<dbReference type="InterPro" id="IPR002123">
    <property type="entry name" value="Plipid/glycerol_acylTrfase"/>
</dbReference>
<dbReference type="SUPFAM" id="SSF69593">
    <property type="entry name" value="Glycerol-3-phosphate (1)-acyltransferase"/>
    <property type="match status" value="1"/>
</dbReference>
<comment type="caution">
    <text evidence="2">The sequence shown here is derived from an EMBL/GenBank/DDBJ whole genome shotgun (WGS) entry which is preliminary data.</text>
</comment>
<accession>A0A7C3CAC3</accession>